<sequence>MDSHRRQLSASALAWGLGLGALPGLARAGQRREPLIVWFTVEGAKGMRRVAEAFTRDTGVPVVVETPDPQDGPSKFQQASSAGKGPDIYIYAHDRVGEWVAGGLLHEVHPSRRLRQDIAALGWQGFTWRGRQWGYPIALEAITLIYNKALVSRPPASFDEIIALDDQLARQGKRAILWDYTNNYFTWPLLAANGGYPFKARADGSYDVRDVGIDHPGAVQGAELLARLIREGRMPAGATYPDMEAAMAQGRVAMMLNGPWSWVNLQRAGIDFGVARLPRVGQKPAVPFVGVKGMMINRATRQRELAVAFIEDYLLTVEGLRHLNDAEPLGAPASQALYAQLAQDPKIAGIMDSALQGVPTPAVPEMGRFWSSMKTSLLNLTEGRQNAADAMRSAARRVRDAG</sequence>
<proteinExistence type="inferred from homology"/>
<comment type="caution">
    <text evidence="4">The sequence shown here is derived from an EMBL/GenBank/DDBJ whole genome shotgun (WGS) entry which is preliminary data.</text>
</comment>
<evidence type="ECO:0000256" key="2">
    <source>
        <dbReference type="ARBA" id="ARBA00022448"/>
    </source>
</evidence>
<gene>
    <name evidence="4" type="primary">malE</name>
    <name evidence="4" type="ORF">KAK11_00705</name>
</gene>
<dbReference type="Proteomes" id="UP000672097">
    <property type="component" value="Unassembled WGS sequence"/>
</dbReference>
<evidence type="ECO:0000256" key="1">
    <source>
        <dbReference type="ARBA" id="ARBA00008520"/>
    </source>
</evidence>
<dbReference type="InterPro" id="IPR006059">
    <property type="entry name" value="SBP"/>
</dbReference>
<dbReference type="RefSeq" id="WP_210805160.1">
    <property type="nucleotide sequence ID" value="NZ_JAGQDG010000001.1"/>
</dbReference>
<dbReference type="SUPFAM" id="SSF53850">
    <property type="entry name" value="Periplasmic binding protein-like II"/>
    <property type="match status" value="1"/>
</dbReference>
<dbReference type="PANTHER" id="PTHR30061:SF50">
    <property type="entry name" value="MALTOSE_MALTODEXTRIN-BINDING PERIPLASMIC PROTEIN"/>
    <property type="match status" value="1"/>
</dbReference>
<keyword evidence="5" id="KW-1185">Reference proteome</keyword>
<reference evidence="4 5" key="1">
    <citation type="submission" date="2021-04" db="EMBL/GenBank/DDBJ databases">
        <title>The genome sequence of type strain Ideonella paludis KCTC 32238.</title>
        <authorList>
            <person name="Liu Y."/>
        </authorList>
    </citation>
    <scope>NUCLEOTIDE SEQUENCE [LARGE SCALE GENOMIC DNA]</scope>
    <source>
        <strain evidence="4 5">KCTC 32238</strain>
    </source>
</reference>
<dbReference type="PANTHER" id="PTHR30061">
    <property type="entry name" value="MALTOSE-BINDING PERIPLASMIC PROTEIN"/>
    <property type="match status" value="1"/>
</dbReference>
<protein>
    <submittedName>
        <fullName evidence="4">Maltose/maltodextrin ABC transporter substrate-binding protein MalE</fullName>
    </submittedName>
</protein>
<evidence type="ECO:0000256" key="3">
    <source>
        <dbReference type="ARBA" id="ARBA00022729"/>
    </source>
</evidence>
<dbReference type="NCBIfam" id="NF007011">
    <property type="entry name" value="PRK09474.1"/>
    <property type="match status" value="1"/>
</dbReference>
<keyword evidence="3" id="KW-0732">Signal</keyword>
<evidence type="ECO:0000313" key="5">
    <source>
        <dbReference type="Proteomes" id="UP000672097"/>
    </source>
</evidence>
<name>A0ABS5DRU4_9BURK</name>
<comment type="similarity">
    <text evidence="1">Belongs to the bacterial solute-binding protein 1 family.</text>
</comment>
<keyword evidence="2" id="KW-0813">Transport</keyword>
<dbReference type="Gene3D" id="3.40.190.10">
    <property type="entry name" value="Periplasmic binding protein-like II"/>
    <property type="match status" value="2"/>
</dbReference>
<dbReference type="Pfam" id="PF01547">
    <property type="entry name" value="SBP_bac_1"/>
    <property type="match status" value="1"/>
</dbReference>
<evidence type="ECO:0000313" key="4">
    <source>
        <dbReference type="EMBL" id="MBQ0933827.1"/>
    </source>
</evidence>
<organism evidence="4 5">
    <name type="scientific">Ideonella paludis</name>
    <dbReference type="NCBI Taxonomy" id="1233411"/>
    <lineage>
        <taxon>Bacteria</taxon>
        <taxon>Pseudomonadati</taxon>
        <taxon>Pseudomonadota</taxon>
        <taxon>Betaproteobacteria</taxon>
        <taxon>Burkholderiales</taxon>
        <taxon>Sphaerotilaceae</taxon>
        <taxon>Ideonella</taxon>
    </lineage>
</organism>
<accession>A0ABS5DRU4</accession>
<dbReference type="EMBL" id="JAGQDG010000001">
    <property type="protein sequence ID" value="MBQ0933827.1"/>
    <property type="molecule type" value="Genomic_DNA"/>
</dbReference>